<dbReference type="SMART" id="SM00116">
    <property type="entry name" value="CBS"/>
    <property type="match status" value="2"/>
</dbReference>
<dbReference type="Proteomes" id="UP000283479">
    <property type="component" value="Unassembled WGS sequence"/>
</dbReference>
<dbReference type="PANTHER" id="PTHR43080">
    <property type="entry name" value="CBS DOMAIN-CONTAINING PROTEIN CBSX3, MITOCHONDRIAL"/>
    <property type="match status" value="1"/>
</dbReference>
<organism evidence="5 6">
    <name type="scientific">Rhodococcus xishaensis</name>
    <dbReference type="NCBI Taxonomy" id="2487364"/>
    <lineage>
        <taxon>Bacteria</taxon>
        <taxon>Bacillati</taxon>
        <taxon>Actinomycetota</taxon>
        <taxon>Actinomycetes</taxon>
        <taxon>Mycobacteriales</taxon>
        <taxon>Nocardiaceae</taxon>
        <taxon>Rhodococcus</taxon>
    </lineage>
</organism>
<dbReference type="SUPFAM" id="SSF54631">
    <property type="entry name" value="CBS-domain pair"/>
    <property type="match status" value="1"/>
</dbReference>
<evidence type="ECO:0000313" key="6">
    <source>
        <dbReference type="Proteomes" id="UP000283479"/>
    </source>
</evidence>
<sequence>MRARHVMSSPVTTVSTGTTVEQGIRLLSRHGYTTLPVVDHEDRLVGIVSESDLLQGEFVSGPEGARSAERTVGEVMTSPVVAMSQDVDISALASAMLKSRLHSIPIVDEAAVIGIVSRRDLVEALAQDDHNIDREVRHRLEVYGGAHRWTVTVEDGVVSLGGDYLDDSERRVAEALAASVPGVTAVRSARSP</sequence>
<dbReference type="Pfam" id="PF00571">
    <property type="entry name" value="CBS"/>
    <property type="match status" value="2"/>
</dbReference>
<dbReference type="AlphaFoldDB" id="A0A3S3ABM7"/>
<gene>
    <name evidence="5" type="ORF">EGT50_07095</name>
</gene>
<dbReference type="PROSITE" id="PS51371">
    <property type="entry name" value="CBS"/>
    <property type="match status" value="2"/>
</dbReference>
<keyword evidence="1 2" id="KW-0129">CBS domain</keyword>
<dbReference type="EMBL" id="RKLO01000002">
    <property type="protein sequence ID" value="RVW04219.1"/>
    <property type="molecule type" value="Genomic_DNA"/>
</dbReference>
<dbReference type="InterPro" id="IPR046342">
    <property type="entry name" value="CBS_dom_sf"/>
</dbReference>
<dbReference type="InterPro" id="IPR051257">
    <property type="entry name" value="Diverse_CBS-Domain"/>
</dbReference>
<evidence type="ECO:0000256" key="1">
    <source>
        <dbReference type="ARBA" id="ARBA00023122"/>
    </source>
</evidence>
<keyword evidence="6" id="KW-1185">Reference proteome</keyword>
<name>A0A3S3ABM7_9NOCA</name>
<evidence type="ECO:0000313" key="5">
    <source>
        <dbReference type="EMBL" id="RVW04219.1"/>
    </source>
</evidence>
<evidence type="ECO:0000259" key="4">
    <source>
        <dbReference type="PROSITE" id="PS51371"/>
    </source>
</evidence>
<dbReference type="InterPro" id="IPR000644">
    <property type="entry name" value="CBS_dom"/>
</dbReference>
<dbReference type="Gene3D" id="3.10.580.10">
    <property type="entry name" value="CBS-domain"/>
    <property type="match status" value="1"/>
</dbReference>
<accession>A0A3S3ABM7</accession>
<dbReference type="Gene3D" id="3.30.1340.30">
    <property type="match status" value="1"/>
</dbReference>
<dbReference type="PROSITE" id="PS50914">
    <property type="entry name" value="BON"/>
    <property type="match status" value="1"/>
</dbReference>
<dbReference type="PANTHER" id="PTHR43080:SF2">
    <property type="entry name" value="CBS DOMAIN-CONTAINING PROTEIN"/>
    <property type="match status" value="1"/>
</dbReference>
<evidence type="ECO:0000259" key="3">
    <source>
        <dbReference type="PROSITE" id="PS50914"/>
    </source>
</evidence>
<comment type="caution">
    <text evidence="5">The sequence shown here is derived from an EMBL/GenBank/DDBJ whole genome shotgun (WGS) entry which is preliminary data.</text>
</comment>
<dbReference type="RefSeq" id="WP_127951952.1">
    <property type="nucleotide sequence ID" value="NZ_RKLO01000002.1"/>
</dbReference>
<reference evidence="5 6" key="1">
    <citation type="submission" date="2018-11" db="EMBL/GenBank/DDBJ databases">
        <title>Rhodococcus spongicola sp. nov. and Rhodococcus xishaensis sp. nov. from marine sponges.</title>
        <authorList>
            <person name="Li L."/>
            <person name="Lin H.W."/>
        </authorList>
    </citation>
    <scope>NUCLEOTIDE SEQUENCE [LARGE SCALE GENOMIC DNA]</scope>
    <source>
        <strain evidence="5 6">LHW51113</strain>
    </source>
</reference>
<evidence type="ECO:0000256" key="2">
    <source>
        <dbReference type="PROSITE-ProRule" id="PRU00703"/>
    </source>
</evidence>
<feature type="domain" description="BON" evidence="3">
    <location>
        <begin position="128"/>
        <end position="192"/>
    </location>
</feature>
<dbReference type="OrthoDB" id="9799454at2"/>
<dbReference type="InterPro" id="IPR007055">
    <property type="entry name" value="BON_dom"/>
</dbReference>
<protein>
    <submittedName>
        <fullName evidence="5">CBS domain-containing protein</fullName>
    </submittedName>
</protein>
<feature type="domain" description="CBS" evidence="4">
    <location>
        <begin position="7"/>
        <end position="63"/>
    </location>
</feature>
<proteinExistence type="predicted"/>
<feature type="domain" description="CBS" evidence="4">
    <location>
        <begin position="76"/>
        <end position="132"/>
    </location>
</feature>
<dbReference type="Pfam" id="PF04972">
    <property type="entry name" value="BON"/>
    <property type="match status" value="1"/>
</dbReference>